<comment type="caution">
    <text evidence="1">The sequence shown here is derived from an EMBL/GenBank/DDBJ whole genome shotgun (WGS) entry which is preliminary data.</text>
</comment>
<gene>
    <name evidence="1" type="ORF">CEXT_771951</name>
</gene>
<proteinExistence type="predicted"/>
<sequence>MQMSRKVGYRGDDDDDAVGYLPPLGGYLLHDGGDQLLFIDANCETETNRRPAVITHRLLSGQLQITVSISNSGRFFIGFHSLCSSE</sequence>
<protein>
    <submittedName>
        <fullName evidence="1">Uncharacterized protein</fullName>
    </submittedName>
</protein>
<evidence type="ECO:0000313" key="2">
    <source>
        <dbReference type="Proteomes" id="UP001054945"/>
    </source>
</evidence>
<dbReference type="Proteomes" id="UP001054945">
    <property type="component" value="Unassembled WGS sequence"/>
</dbReference>
<name>A0AAV4UMY6_CAEEX</name>
<reference evidence="1 2" key="1">
    <citation type="submission" date="2021-06" db="EMBL/GenBank/DDBJ databases">
        <title>Caerostris extrusa draft genome.</title>
        <authorList>
            <person name="Kono N."/>
            <person name="Arakawa K."/>
        </authorList>
    </citation>
    <scope>NUCLEOTIDE SEQUENCE [LARGE SCALE GENOMIC DNA]</scope>
</reference>
<accession>A0AAV4UMY6</accession>
<organism evidence="1 2">
    <name type="scientific">Caerostris extrusa</name>
    <name type="common">Bark spider</name>
    <name type="synonym">Caerostris bankana</name>
    <dbReference type="NCBI Taxonomy" id="172846"/>
    <lineage>
        <taxon>Eukaryota</taxon>
        <taxon>Metazoa</taxon>
        <taxon>Ecdysozoa</taxon>
        <taxon>Arthropoda</taxon>
        <taxon>Chelicerata</taxon>
        <taxon>Arachnida</taxon>
        <taxon>Araneae</taxon>
        <taxon>Araneomorphae</taxon>
        <taxon>Entelegynae</taxon>
        <taxon>Araneoidea</taxon>
        <taxon>Araneidae</taxon>
        <taxon>Caerostris</taxon>
    </lineage>
</organism>
<keyword evidence="2" id="KW-1185">Reference proteome</keyword>
<dbReference type="EMBL" id="BPLR01013153">
    <property type="protein sequence ID" value="GIY59086.1"/>
    <property type="molecule type" value="Genomic_DNA"/>
</dbReference>
<dbReference type="AlphaFoldDB" id="A0AAV4UMY6"/>
<evidence type="ECO:0000313" key="1">
    <source>
        <dbReference type="EMBL" id="GIY59086.1"/>
    </source>
</evidence>